<proteinExistence type="predicted"/>
<dbReference type="InterPro" id="IPR000257">
    <property type="entry name" value="Uroporphyrinogen_deCOase"/>
</dbReference>
<dbReference type="InterPro" id="IPR038071">
    <property type="entry name" value="UROD/MetE-like_sf"/>
</dbReference>
<accession>A0A4P9C4N2</accession>
<dbReference type="GO" id="GO:0006779">
    <property type="term" value="P:porphyrin-containing compound biosynthetic process"/>
    <property type="evidence" value="ECO:0007669"/>
    <property type="project" value="InterPro"/>
</dbReference>
<gene>
    <name evidence="2" type="ORF">CPZ25_002725</name>
</gene>
<dbReference type="PANTHER" id="PTHR47099:SF1">
    <property type="entry name" value="METHYLCOBAMIDE:COM METHYLTRANSFERASE MTBA"/>
    <property type="match status" value="1"/>
</dbReference>
<keyword evidence="3" id="KW-1185">Reference proteome</keyword>
<dbReference type="KEGG" id="emt:CPZ25_002725"/>
<dbReference type="GO" id="GO:0004853">
    <property type="term" value="F:uroporphyrinogen decarboxylase activity"/>
    <property type="evidence" value="ECO:0007669"/>
    <property type="project" value="InterPro"/>
</dbReference>
<dbReference type="InterPro" id="IPR052024">
    <property type="entry name" value="Methanogen_methyltrans"/>
</dbReference>
<dbReference type="AlphaFoldDB" id="A0A4P9C4N2"/>
<dbReference type="Gene3D" id="3.20.20.210">
    <property type="match status" value="1"/>
</dbReference>
<sequence>MEGNFEMEERIACIKNTMAGEPADHVPVILDFEISYACELAGIDFLEATWNYEKIIEAYEKILSTFEMDANLGMGWLPPQRSEILGSKTWIQNRRTGTMQHPEVMSLSENDYQALIEDPLRCIVNKVLPGMYSTLGKDSVKDITAISKALLFEKSQVADFYNKLYDLTYAKGVPIYYGTMFYAPFDLLGDHLRGITQISMDLRRKKRELEAACEALTPVMIDYVENTLPTDADGISCACSWVHLPPMISPRHFEKFFWPTFKKVCDALAAKGHTLYLQFQGDYTDGRYFDYYSELPEGKVILAVEHQNFKKALDILGSKNMVCCSYPLDYLTNYSTEECLDKARELMDIGMESKRFYFGFNKPAFSFKDAPPEKMKAVIDFVNEYGKY</sequence>
<dbReference type="EMBL" id="CP029487">
    <property type="protein sequence ID" value="QCT70273.1"/>
    <property type="molecule type" value="Genomic_DNA"/>
</dbReference>
<evidence type="ECO:0000259" key="1">
    <source>
        <dbReference type="Pfam" id="PF01208"/>
    </source>
</evidence>
<protein>
    <recommendedName>
        <fullName evidence="1">Uroporphyrinogen decarboxylase (URO-D) domain-containing protein</fullName>
    </recommendedName>
</protein>
<dbReference type="PANTHER" id="PTHR47099">
    <property type="entry name" value="METHYLCOBAMIDE:COM METHYLTRANSFERASE MTBA"/>
    <property type="match status" value="1"/>
</dbReference>
<dbReference type="Pfam" id="PF01208">
    <property type="entry name" value="URO-D"/>
    <property type="match status" value="1"/>
</dbReference>
<reference evidence="2 3" key="1">
    <citation type="submission" date="2018-05" db="EMBL/GenBank/DDBJ databases">
        <title>Genome comparison of Eubacterium sp.</title>
        <authorList>
            <person name="Feng Y."/>
            <person name="Sanchez-Andrea I."/>
            <person name="Stams A.J.M."/>
            <person name="De Vos W.M."/>
        </authorList>
    </citation>
    <scope>NUCLEOTIDE SEQUENCE [LARGE SCALE GENOMIC DNA]</scope>
    <source>
        <strain evidence="2 3">YI</strain>
    </source>
</reference>
<evidence type="ECO:0000313" key="3">
    <source>
        <dbReference type="Proteomes" id="UP000218387"/>
    </source>
</evidence>
<organism evidence="2 3">
    <name type="scientific">Eubacterium maltosivorans</name>
    <dbReference type="NCBI Taxonomy" id="2041044"/>
    <lineage>
        <taxon>Bacteria</taxon>
        <taxon>Bacillati</taxon>
        <taxon>Bacillota</taxon>
        <taxon>Clostridia</taxon>
        <taxon>Eubacteriales</taxon>
        <taxon>Eubacteriaceae</taxon>
        <taxon>Eubacterium</taxon>
    </lineage>
</organism>
<dbReference type="SUPFAM" id="SSF51726">
    <property type="entry name" value="UROD/MetE-like"/>
    <property type="match status" value="1"/>
</dbReference>
<feature type="domain" description="Uroporphyrinogen decarboxylase (URO-D)" evidence="1">
    <location>
        <begin position="182"/>
        <end position="385"/>
    </location>
</feature>
<dbReference type="Proteomes" id="UP000218387">
    <property type="component" value="Chromosome"/>
</dbReference>
<name>A0A4P9C4N2_EUBML</name>
<evidence type="ECO:0000313" key="2">
    <source>
        <dbReference type="EMBL" id="QCT70273.1"/>
    </source>
</evidence>